<dbReference type="CDD" id="cd16014">
    <property type="entry name" value="PLC"/>
    <property type="match status" value="1"/>
</dbReference>
<reference evidence="11 12" key="1">
    <citation type="journal article" date="2011" name="J. Bacteriol.">
        <title>Complete genome sequence of Amycolicicoccus subflavus DQS3-9A1T, an actinomycete isolated from crude oil-polluted soil.</title>
        <authorList>
            <person name="Cai M."/>
            <person name="Chen W.M."/>
            <person name="Nie Y."/>
            <person name="Chi C.Q."/>
            <person name="Wang Y.N."/>
            <person name="Tang Y.Q."/>
            <person name="Li G.Y."/>
            <person name="Wu X.L."/>
        </authorList>
    </citation>
    <scope>NUCLEOTIDE SEQUENCE [LARGE SCALE GENOMIC DNA]</scope>
    <source>
        <strain evidence="12">DSM 45089 / DQS3-9A1</strain>
    </source>
</reference>
<feature type="region of interest" description="Disordered" evidence="9">
    <location>
        <begin position="509"/>
        <end position="529"/>
    </location>
</feature>
<evidence type="ECO:0000256" key="9">
    <source>
        <dbReference type="SAM" id="MobiDB-lite"/>
    </source>
</evidence>
<evidence type="ECO:0000256" key="4">
    <source>
        <dbReference type="ARBA" id="ARBA00022512"/>
    </source>
</evidence>
<comment type="catalytic activity">
    <reaction evidence="8">
        <text>a 1,2-diacyl-sn-glycero-3-phosphocholine + H2O = phosphocholine + a 1,2-diacyl-sn-glycerol + H(+)</text>
        <dbReference type="Rhea" id="RHEA:10604"/>
        <dbReference type="ChEBI" id="CHEBI:15377"/>
        <dbReference type="ChEBI" id="CHEBI:15378"/>
        <dbReference type="ChEBI" id="CHEBI:17815"/>
        <dbReference type="ChEBI" id="CHEBI:57643"/>
        <dbReference type="ChEBI" id="CHEBI:295975"/>
        <dbReference type="EC" id="3.1.4.3"/>
    </reaction>
    <physiologicalReaction direction="left-to-right" evidence="8">
        <dbReference type="Rhea" id="RHEA:10605"/>
    </physiologicalReaction>
</comment>
<proteinExistence type="inferred from homology"/>
<evidence type="ECO:0000256" key="7">
    <source>
        <dbReference type="ARBA" id="ARBA00023026"/>
    </source>
</evidence>
<dbReference type="PANTHER" id="PTHR31956:SF1">
    <property type="entry name" value="NON-SPECIFIC PHOSPHOLIPASE C1"/>
    <property type="match status" value="1"/>
</dbReference>
<feature type="signal peptide" evidence="10">
    <location>
        <begin position="1"/>
        <end position="21"/>
    </location>
</feature>
<organism evidence="11 12">
    <name type="scientific">Hoyosella subflava (strain DSM 45089 / JCM 17490 / NBRC 109087 / DQS3-9A1)</name>
    <name type="common">Amycolicicoccus subflavus</name>
    <dbReference type="NCBI Taxonomy" id="443218"/>
    <lineage>
        <taxon>Bacteria</taxon>
        <taxon>Bacillati</taxon>
        <taxon>Actinomycetota</taxon>
        <taxon>Actinomycetes</taxon>
        <taxon>Mycobacteriales</taxon>
        <taxon>Hoyosellaceae</taxon>
        <taxon>Hoyosella</taxon>
    </lineage>
</organism>
<evidence type="ECO:0000313" key="11">
    <source>
        <dbReference type="EMBL" id="AEF39485.1"/>
    </source>
</evidence>
<evidence type="ECO:0000313" key="12">
    <source>
        <dbReference type="Proteomes" id="UP000009235"/>
    </source>
</evidence>
<keyword evidence="5" id="KW-0964">Secreted</keyword>
<dbReference type="HOGENOM" id="CLU_008770_2_2_11"/>
<evidence type="ECO:0000256" key="8">
    <source>
        <dbReference type="ARBA" id="ARBA00048421"/>
    </source>
</evidence>
<evidence type="ECO:0000256" key="3">
    <source>
        <dbReference type="ARBA" id="ARBA00012018"/>
    </source>
</evidence>
<keyword evidence="6" id="KW-0378">Hydrolase</keyword>
<dbReference type="STRING" id="443218.AS9A_1033"/>
<dbReference type="PANTHER" id="PTHR31956">
    <property type="entry name" value="NON-SPECIFIC PHOSPHOLIPASE C4-RELATED"/>
    <property type="match status" value="1"/>
</dbReference>
<keyword evidence="10" id="KW-0732">Signal</keyword>
<dbReference type="Gene3D" id="3.40.720.10">
    <property type="entry name" value="Alkaline Phosphatase, subunit A"/>
    <property type="match status" value="2"/>
</dbReference>
<name>F6EQ62_HOYSD</name>
<evidence type="ECO:0000256" key="6">
    <source>
        <dbReference type="ARBA" id="ARBA00022801"/>
    </source>
</evidence>
<keyword evidence="12" id="KW-1185">Reference proteome</keyword>
<dbReference type="GO" id="GO:0034480">
    <property type="term" value="F:phosphatidylcholine phospholipase C activity"/>
    <property type="evidence" value="ECO:0007669"/>
    <property type="project" value="UniProtKB-EC"/>
</dbReference>
<gene>
    <name evidence="11" type="ordered locus">AS9A_1033</name>
</gene>
<evidence type="ECO:0000256" key="10">
    <source>
        <dbReference type="SAM" id="SignalP"/>
    </source>
</evidence>
<keyword evidence="4" id="KW-0134">Cell wall</keyword>
<protein>
    <recommendedName>
        <fullName evidence="3">phospholipase C</fullName>
        <ecNumber evidence="3">3.1.4.3</ecNumber>
    </recommendedName>
</protein>
<feature type="chain" id="PRO_5003333702" description="phospholipase C" evidence="10">
    <location>
        <begin position="22"/>
        <end position="529"/>
    </location>
</feature>
<dbReference type="eggNOG" id="COG3511">
    <property type="taxonomic scope" value="Bacteria"/>
</dbReference>
<accession>F6EQ62</accession>
<dbReference type="KEGG" id="asd:AS9A_1033"/>
<dbReference type="EC" id="3.1.4.3" evidence="3"/>
<evidence type="ECO:0000256" key="1">
    <source>
        <dbReference type="ARBA" id="ARBA00004191"/>
    </source>
</evidence>
<dbReference type="InterPro" id="IPR006311">
    <property type="entry name" value="TAT_signal"/>
</dbReference>
<evidence type="ECO:0000256" key="5">
    <source>
        <dbReference type="ARBA" id="ARBA00022525"/>
    </source>
</evidence>
<keyword evidence="7" id="KW-0843">Virulence</keyword>
<comment type="similarity">
    <text evidence="2">Belongs to the bacterial phospholipase C family.</text>
</comment>
<dbReference type="Proteomes" id="UP000009235">
    <property type="component" value="Chromosome"/>
</dbReference>
<dbReference type="PROSITE" id="PS51318">
    <property type="entry name" value="TAT"/>
    <property type="match status" value="1"/>
</dbReference>
<dbReference type="InterPro" id="IPR017850">
    <property type="entry name" value="Alkaline_phosphatase_core_sf"/>
</dbReference>
<dbReference type="EMBL" id="CP002786">
    <property type="protein sequence ID" value="AEF39485.1"/>
    <property type="molecule type" value="Genomic_DNA"/>
</dbReference>
<dbReference type="Pfam" id="PF04185">
    <property type="entry name" value="Phosphoesterase"/>
    <property type="match status" value="1"/>
</dbReference>
<evidence type="ECO:0000256" key="2">
    <source>
        <dbReference type="ARBA" id="ARBA00009717"/>
    </source>
</evidence>
<comment type="subcellular location">
    <subcellularLocation>
        <location evidence="1">Secreted</location>
        <location evidence="1">Cell wall</location>
    </subcellularLocation>
</comment>
<dbReference type="InterPro" id="IPR007312">
    <property type="entry name" value="Phosphoesterase"/>
</dbReference>
<dbReference type="AlphaFoldDB" id="F6EQ62"/>
<sequence length="529" mass="56994">MGAVNFPVFLLLALTTGMPMAASGPFAGMSRREFFAKAFAAGGTVLLTSWAGPVIERAYAADPMGHGTLDDIEHFVLLMLENRSFDHYFGTQSGVRGFDDPSAAWNQYGYAPGIGPTPTGFLNPFRLDTTRGATLNGECINDPTHSWGPQHHAWNGGRMDQWVTVHLQHEGPGNGPATMGYYTRDDLPVHYQLTDAFTLCDHYFCSVMGPTDPNRLYWISASIDPAGTHGGPLVYTPELLPQHVYSWRTFPENLEEAGVSWKVYQNKDFGPLSSVLLDGMLGCFVQSADPQSALYRKGVAPTYPLEFQNDVQNGTLPQVSWIVPSLLECEHPALPPAFGAVGLVQVLDILTSNRALWEKTALIVSYDENGGFFDHVAPPTAPPGTPGEYLTAPLASVTESDGIAGPIGLGFRVPSMVVSPYSRGGLVFSDVLDHTSQLRLIEKRFGVPVPNLTPWRRSVVGDMSAAFNFAAAPDPGSVNLGTPWPKAGAALAQCGPDIVTGFFNQGTPYAVPPNSMPRQEPGTRGRPSG</sequence>